<feature type="domain" description="Domain of unknown function at the cortex 1" evidence="1">
    <location>
        <begin position="40"/>
        <end position="262"/>
    </location>
</feature>
<evidence type="ECO:0000313" key="2">
    <source>
        <dbReference type="EMBL" id="RHY35218.1"/>
    </source>
</evidence>
<dbReference type="InterPro" id="IPR013897">
    <property type="entry name" value="Duc1"/>
</dbReference>
<dbReference type="PANTHER" id="PTHR34826">
    <property type="entry name" value="UPF0590 PROTEIN C409.17C"/>
    <property type="match status" value="1"/>
</dbReference>
<keyword evidence="3" id="KW-1185">Reference proteome</keyword>
<accession>A0A3R7AGC8</accession>
<protein>
    <recommendedName>
        <fullName evidence="1">Domain of unknown function at the cortex 1 domain-containing protein</fullName>
    </recommendedName>
</protein>
<evidence type="ECO:0000313" key="3">
    <source>
        <dbReference type="Proteomes" id="UP000285060"/>
    </source>
</evidence>
<name>A0A3R7AGC8_9STRA</name>
<gene>
    <name evidence="2" type="ORF">DYB32_000286</name>
</gene>
<dbReference type="PANTHER" id="PTHR34826:SF2">
    <property type="entry name" value="UPF0590 PROTEIN C409.17C"/>
    <property type="match status" value="1"/>
</dbReference>
<evidence type="ECO:0000259" key="1">
    <source>
        <dbReference type="Pfam" id="PF08588"/>
    </source>
</evidence>
<organism evidence="2 3">
    <name type="scientific">Aphanomyces invadans</name>
    <dbReference type="NCBI Taxonomy" id="157072"/>
    <lineage>
        <taxon>Eukaryota</taxon>
        <taxon>Sar</taxon>
        <taxon>Stramenopiles</taxon>
        <taxon>Oomycota</taxon>
        <taxon>Saprolegniomycetes</taxon>
        <taxon>Saprolegniales</taxon>
        <taxon>Verrucalvaceae</taxon>
        <taxon>Aphanomyces</taxon>
    </lineage>
</organism>
<proteinExistence type="predicted"/>
<sequence>MGHRVPLPAAPRASLHPWNAPSLSVHETSVPSKVKHPSAPLQKGKVIVPNSDHPIRFENDLFSGQILFLLRTDPMPSKWSHLFSGRRRSFWIQLQGRFKKQPHGQVYIGGEVPRKMQLGIITRSFCSILLRVLNLLVVGLHYSLGLTSPDDVNHPSEEELGHICFPLHSSVDEFVCTPAGQSPPTLGVDSFGESAAARAERKAAKDLYKYNTDDTYTFSFFSFYIDFVAWKLVHVPGLPTINLERFWDTMPLRIVSYSVAAEVGTEEHHKKPTHTQSDKEYYMSIELDPAAILALRR</sequence>
<dbReference type="EMBL" id="QUSY01000006">
    <property type="protein sequence ID" value="RHY35218.1"/>
    <property type="molecule type" value="Genomic_DNA"/>
</dbReference>
<dbReference type="Proteomes" id="UP000285060">
    <property type="component" value="Unassembled WGS sequence"/>
</dbReference>
<dbReference type="VEuPathDB" id="FungiDB:H310_01051"/>
<dbReference type="Pfam" id="PF08588">
    <property type="entry name" value="Duc1"/>
    <property type="match status" value="1"/>
</dbReference>
<reference evidence="2 3" key="1">
    <citation type="submission" date="2018-08" db="EMBL/GenBank/DDBJ databases">
        <title>Aphanomyces genome sequencing and annotation.</title>
        <authorList>
            <person name="Minardi D."/>
            <person name="Oidtmann B."/>
            <person name="Van Der Giezen M."/>
            <person name="Studholme D.J."/>
        </authorList>
    </citation>
    <scope>NUCLEOTIDE SEQUENCE [LARGE SCALE GENOMIC DNA]</scope>
    <source>
        <strain evidence="2 3">NJM0002</strain>
    </source>
</reference>
<dbReference type="AlphaFoldDB" id="A0A3R7AGC8"/>
<comment type="caution">
    <text evidence="2">The sequence shown here is derived from an EMBL/GenBank/DDBJ whole genome shotgun (WGS) entry which is preliminary data.</text>
</comment>